<sequence length="109" mass="13030">MKKLSLHIRWQINEKLLAGLSEHRIAKHLGVSRSTVHRVYHCFEQYGCAESLPSLYGRPRIFSCDDMRYLETLLKEKVDCLIWRAIHRLGYTHKQLAKPAQERIKNWQW</sequence>
<accession>A0A397T3E4</accession>
<name>A0A397T3E4_9GLOM</name>
<dbReference type="InterPro" id="IPR009057">
    <property type="entry name" value="Homeodomain-like_sf"/>
</dbReference>
<organism evidence="1 2">
    <name type="scientific">Glomus cerebriforme</name>
    <dbReference type="NCBI Taxonomy" id="658196"/>
    <lineage>
        <taxon>Eukaryota</taxon>
        <taxon>Fungi</taxon>
        <taxon>Fungi incertae sedis</taxon>
        <taxon>Mucoromycota</taxon>
        <taxon>Glomeromycotina</taxon>
        <taxon>Glomeromycetes</taxon>
        <taxon>Glomerales</taxon>
        <taxon>Glomeraceae</taxon>
        <taxon>Glomus</taxon>
    </lineage>
</organism>
<proteinExistence type="predicted"/>
<dbReference type="Pfam" id="PF13384">
    <property type="entry name" value="HTH_23"/>
    <property type="match status" value="1"/>
</dbReference>
<evidence type="ECO:0008006" key="3">
    <source>
        <dbReference type="Google" id="ProtNLM"/>
    </source>
</evidence>
<dbReference type="Proteomes" id="UP000265703">
    <property type="component" value="Unassembled WGS sequence"/>
</dbReference>
<evidence type="ECO:0000313" key="2">
    <source>
        <dbReference type="Proteomes" id="UP000265703"/>
    </source>
</evidence>
<reference evidence="1 2" key="1">
    <citation type="submission" date="2018-06" db="EMBL/GenBank/DDBJ databases">
        <title>Comparative genomics reveals the genomic features of Rhizophagus irregularis, R. cerebriforme, R. diaphanum and Gigaspora rosea, and their symbiotic lifestyle signature.</title>
        <authorList>
            <person name="Morin E."/>
            <person name="San Clemente H."/>
            <person name="Chen E.C.H."/>
            <person name="De La Providencia I."/>
            <person name="Hainaut M."/>
            <person name="Kuo A."/>
            <person name="Kohler A."/>
            <person name="Murat C."/>
            <person name="Tang N."/>
            <person name="Roy S."/>
            <person name="Loubradou J."/>
            <person name="Henrissat B."/>
            <person name="Grigoriev I.V."/>
            <person name="Corradi N."/>
            <person name="Roux C."/>
            <person name="Martin F.M."/>
        </authorList>
    </citation>
    <scope>NUCLEOTIDE SEQUENCE [LARGE SCALE GENOMIC DNA]</scope>
    <source>
        <strain evidence="1 2">DAOM 227022</strain>
    </source>
</reference>
<gene>
    <name evidence="1" type="ORF">C1645_823083</name>
</gene>
<dbReference type="InterPro" id="IPR036388">
    <property type="entry name" value="WH-like_DNA-bd_sf"/>
</dbReference>
<keyword evidence="2" id="KW-1185">Reference proteome</keyword>
<dbReference type="EMBL" id="QKYT01000175">
    <property type="protein sequence ID" value="RIA90637.1"/>
    <property type="molecule type" value="Genomic_DNA"/>
</dbReference>
<comment type="caution">
    <text evidence="1">The sequence shown here is derived from an EMBL/GenBank/DDBJ whole genome shotgun (WGS) entry which is preliminary data.</text>
</comment>
<dbReference type="OrthoDB" id="2421766at2759"/>
<dbReference type="STRING" id="658196.A0A397T3E4"/>
<evidence type="ECO:0000313" key="1">
    <source>
        <dbReference type="EMBL" id="RIA90637.1"/>
    </source>
</evidence>
<protein>
    <recommendedName>
        <fullName evidence="3">Homeodomain-like protein</fullName>
    </recommendedName>
</protein>
<dbReference type="AlphaFoldDB" id="A0A397T3E4"/>
<dbReference type="SUPFAM" id="SSF46689">
    <property type="entry name" value="Homeodomain-like"/>
    <property type="match status" value="1"/>
</dbReference>
<dbReference type="Gene3D" id="1.10.10.10">
    <property type="entry name" value="Winged helix-like DNA-binding domain superfamily/Winged helix DNA-binding domain"/>
    <property type="match status" value="1"/>
</dbReference>